<dbReference type="EMBL" id="QQAX01000003">
    <property type="protein sequence ID" value="RDI48063.1"/>
    <property type="molecule type" value="Genomic_DNA"/>
</dbReference>
<feature type="domain" description="F-box" evidence="1">
    <location>
        <begin position="5"/>
        <end position="44"/>
    </location>
</feature>
<evidence type="ECO:0000313" key="2">
    <source>
        <dbReference type="EMBL" id="RDI48063.1"/>
    </source>
</evidence>
<dbReference type="InterPro" id="IPR036047">
    <property type="entry name" value="F-box-like_dom_sf"/>
</dbReference>
<accession>A0A370H1X9</accession>
<proteinExistence type="predicted"/>
<dbReference type="Pfam" id="PF00646">
    <property type="entry name" value="F-box"/>
    <property type="match status" value="1"/>
</dbReference>
<evidence type="ECO:0000313" key="3">
    <source>
        <dbReference type="Proteomes" id="UP000254720"/>
    </source>
</evidence>
<name>A0A370H1X9_9COXI</name>
<dbReference type="AlphaFoldDB" id="A0A370H1X9"/>
<dbReference type="InterPro" id="IPR001810">
    <property type="entry name" value="F-box_dom"/>
</dbReference>
<gene>
    <name evidence="2" type="ORF">C8D86_10328</name>
</gene>
<organism evidence="2 3">
    <name type="scientific">Aquicella lusitana</name>
    <dbReference type="NCBI Taxonomy" id="254246"/>
    <lineage>
        <taxon>Bacteria</taxon>
        <taxon>Pseudomonadati</taxon>
        <taxon>Pseudomonadota</taxon>
        <taxon>Gammaproteobacteria</taxon>
        <taxon>Legionellales</taxon>
        <taxon>Coxiellaceae</taxon>
        <taxon>Aquicella</taxon>
    </lineage>
</organism>
<keyword evidence="3" id="KW-1185">Reference proteome</keyword>
<protein>
    <recommendedName>
        <fullName evidence="1">F-box domain-containing protein</fullName>
    </recommendedName>
</protein>
<reference evidence="2 3" key="1">
    <citation type="submission" date="2018-07" db="EMBL/GenBank/DDBJ databases">
        <title>Genomic Encyclopedia of Type Strains, Phase IV (KMG-IV): sequencing the most valuable type-strain genomes for metagenomic binning, comparative biology and taxonomic classification.</title>
        <authorList>
            <person name="Goeker M."/>
        </authorList>
    </citation>
    <scope>NUCLEOTIDE SEQUENCE [LARGE SCALE GENOMIC DNA]</scope>
    <source>
        <strain evidence="2 3">DSM 16500</strain>
    </source>
</reference>
<dbReference type="RefSeq" id="WP_114833543.1">
    <property type="nucleotide sequence ID" value="NZ_LR699114.1"/>
</dbReference>
<comment type="caution">
    <text evidence="2">The sequence shown here is derived from an EMBL/GenBank/DDBJ whole genome shotgun (WGS) entry which is preliminary data.</text>
</comment>
<sequence length="161" mass="18537">MFGFFDNMPADCIKYILLKTTRQDQARAAQLNKQFNTLANDPLLDLYKYKFLNVGFLLGDCLVKLAKIGKTAPYEYMIFLIEKGQIKKNFWITSSHAQSLLPLVAKGNIEDIIRLFRAWQDPLFRASATLLEEQLRRLESNIVACQEKDFKCENAIKPPSL</sequence>
<evidence type="ECO:0000259" key="1">
    <source>
        <dbReference type="Pfam" id="PF00646"/>
    </source>
</evidence>
<dbReference type="SUPFAM" id="SSF81383">
    <property type="entry name" value="F-box domain"/>
    <property type="match status" value="1"/>
</dbReference>
<dbReference type="Proteomes" id="UP000254720">
    <property type="component" value="Unassembled WGS sequence"/>
</dbReference>